<dbReference type="VEuPathDB" id="PlasmoDB:PKNH_0004400"/>
<dbReference type="InParanoid" id="A0A6H5FU10"/>
<evidence type="ECO:0000259" key="1">
    <source>
        <dbReference type="Pfam" id="PF12878"/>
    </source>
</evidence>
<reference evidence="2" key="1">
    <citation type="submission" date="2020-02" db="EMBL/GenBank/DDBJ databases">
        <authorList>
            <consortium name="Pathogen Informatics"/>
        </authorList>
    </citation>
    <scope>NUCLEOTIDE SEQUENCE [LARGE SCALE GENOMIC DNA]</scope>
    <source>
        <strain evidence="2">H</strain>
    </source>
</reference>
<dbReference type="RefSeq" id="XP_038970136.1">
    <property type="nucleotide sequence ID" value="XM_039113470.1"/>
</dbReference>
<dbReference type="AlphaFoldDB" id="A0A6H5FU10"/>
<sequence>GKPCTNNGETLCNQLQCVADKWGVNRQEGKNPTWNRMESDFRTQLTNLLSGMQDQRKQDPDAKYCNHDTNNQKWDESDAHDAANKTACKLVAAGLQHISSIQGSYSVSEKTPYDNQEFKQFVSCLMLRAVAQQMKEKSIICNIQPGIDAAFAKAGAIKKDHCTNNKPCIVCTLDDRTKDELNDCTIPNGKGPHVNVKPKLESLLTGEESNVNKTIQDLLKTDKSGTLCQRLQCLSSKVDALKSQSQSNA</sequence>
<proteinExistence type="predicted"/>
<name>A0A6H5FU10_PLAKH</name>
<protein>
    <submittedName>
        <fullName evidence="2">SICAvar, type I</fullName>
    </submittedName>
</protein>
<dbReference type="KEGG" id="pkn:PKNH_0004400"/>
<dbReference type="InterPro" id="IPR024285">
    <property type="entry name" value="SICA_extracell_b"/>
</dbReference>
<feature type="non-terminal residue" evidence="2">
    <location>
        <position position="249"/>
    </location>
</feature>
<dbReference type="EMBL" id="CADCXE010000057">
    <property type="protein sequence ID" value="CAA9991406.1"/>
    <property type="molecule type" value="Genomic_DNA"/>
</dbReference>
<evidence type="ECO:0000313" key="3">
    <source>
        <dbReference type="Proteomes" id="UP000031513"/>
    </source>
</evidence>
<accession>A0A6H5FU10</accession>
<comment type="caution">
    <text evidence="2">The sequence shown here is derived from an EMBL/GenBank/DDBJ whole genome shotgun (WGS) entry which is preliminary data.</text>
</comment>
<organism evidence="2 3">
    <name type="scientific">Plasmodium knowlesi (strain H)</name>
    <dbReference type="NCBI Taxonomy" id="5851"/>
    <lineage>
        <taxon>Eukaryota</taxon>
        <taxon>Sar</taxon>
        <taxon>Alveolata</taxon>
        <taxon>Apicomplexa</taxon>
        <taxon>Aconoidasida</taxon>
        <taxon>Haemosporida</taxon>
        <taxon>Plasmodiidae</taxon>
        <taxon>Plasmodium</taxon>
        <taxon>Plasmodium (Plasmodium)</taxon>
    </lineage>
</organism>
<dbReference type="OrthoDB" id="10663335at2759"/>
<gene>
    <name evidence="2" type="ORF">PKNH_0004400</name>
</gene>
<dbReference type="Proteomes" id="UP000031513">
    <property type="component" value="Unassembled WGS sequence"/>
</dbReference>
<dbReference type="GeneID" id="62347989"/>
<keyword evidence="3" id="KW-1185">Reference proteome</keyword>
<evidence type="ECO:0000313" key="2">
    <source>
        <dbReference type="EMBL" id="CAA9991406.1"/>
    </source>
</evidence>
<feature type="domain" description="Schizont-infected cell agglutination extracellular beta" evidence="1">
    <location>
        <begin position="10"/>
        <end position="186"/>
    </location>
</feature>
<dbReference type="Pfam" id="PF12878">
    <property type="entry name" value="SICA_beta"/>
    <property type="match status" value="1"/>
</dbReference>
<feature type="non-terminal residue" evidence="2">
    <location>
        <position position="1"/>
    </location>
</feature>